<keyword evidence="3" id="KW-1185">Reference proteome</keyword>
<evidence type="ECO:0000313" key="2">
    <source>
        <dbReference type="EMBL" id="KAJ1217983.1"/>
    </source>
</evidence>
<dbReference type="AlphaFoldDB" id="A0AAV7WV27"/>
<gene>
    <name evidence="2" type="ORF">NDU88_005570</name>
</gene>
<evidence type="ECO:0000256" key="1">
    <source>
        <dbReference type="SAM" id="MobiDB-lite"/>
    </source>
</evidence>
<accession>A0AAV7WV27</accession>
<feature type="region of interest" description="Disordered" evidence="1">
    <location>
        <begin position="53"/>
        <end position="76"/>
    </location>
</feature>
<organism evidence="2 3">
    <name type="scientific">Pleurodeles waltl</name>
    <name type="common">Iberian ribbed newt</name>
    <dbReference type="NCBI Taxonomy" id="8319"/>
    <lineage>
        <taxon>Eukaryota</taxon>
        <taxon>Metazoa</taxon>
        <taxon>Chordata</taxon>
        <taxon>Craniata</taxon>
        <taxon>Vertebrata</taxon>
        <taxon>Euteleostomi</taxon>
        <taxon>Amphibia</taxon>
        <taxon>Batrachia</taxon>
        <taxon>Caudata</taxon>
        <taxon>Salamandroidea</taxon>
        <taxon>Salamandridae</taxon>
        <taxon>Pleurodelinae</taxon>
        <taxon>Pleurodeles</taxon>
    </lineage>
</organism>
<dbReference type="EMBL" id="JANPWB010000001">
    <property type="protein sequence ID" value="KAJ1217983.1"/>
    <property type="molecule type" value="Genomic_DNA"/>
</dbReference>
<proteinExistence type="predicted"/>
<reference evidence="2" key="1">
    <citation type="journal article" date="2022" name="bioRxiv">
        <title>Sequencing and chromosome-scale assembly of the giantPleurodeles waltlgenome.</title>
        <authorList>
            <person name="Brown T."/>
            <person name="Elewa A."/>
            <person name="Iarovenko S."/>
            <person name="Subramanian E."/>
            <person name="Araus A.J."/>
            <person name="Petzold A."/>
            <person name="Susuki M."/>
            <person name="Suzuki K.-i.T."/>
            <person name="Hayashi T."/>
            <person name="Toyoda A."/>
            <person name="Oliveira C."/>
            <person name="Osipova E."/>
            <person name="Leigh N.D."/>
            <person name="Simon A."/>
            <person name="Yun M.H."/>
        </authorList>
    </citation>
    <scope>NUCLEOTIDE SEQUENCE</scope>
    <source>
        <strain evidence="2">20211129_DDA</strain>
        <tissue evidence="2">Liver</tissue>
    </source>
</reference>
<sequence length="452" mass="47682">MRRLWQESRVPGAVRGVPASSWFGEWLQGGRGAGRLGAVAIVERQGAQLVSAHASNAARGRRAVKQAQSPRESDLEPRTAILEERVLGGTLKMAAPAGRIFPLPVSLEERASAAANKMAARVEVCEEVIVISDEEQERHDGLVSGDFDGSLQSVEQYGGRVSKGGVRKQSLDSVWCREVLDGNFGSQSVLKLGEQVEFTDQDGVIIRGKVCGQTSGSDHMGMAQVVMDFWQPGVEEDSAGFDAHRFQGGLSEVTVHREAGRPSGGQSLPVKVRAPLGHRNEGRVKSGAVYPTARESVAPGSLGHGAGSVFDGQPSTSRGAGARFESQHEEWLDYEEDVEERAIPVSNSVVKEAAQAVPEVVRGDRSGNRHQEMAGNLPRGEVGRGIGLKVGGAIGGLISRKGGVDVSIQVDLVAGTGAGKSEVAVDMVVGGVTKEDETSEIQDSVKSVGVVS</sequence>
<protein>
    <submittedName>
        <fullName evidence="2">Uncharacterized protein</fullName>
    </submittedName>
</protein>
<evidence type="ECO:0000313" key="3">
    <source>
        <dbReference type="Proteomes" id="UP001066276"/>
    </source>
</evidence>
<dbReference type="Proteomes" id="UP001066276">
    <property type="component" value="Chromosome 1_1"/>
</dbReference>
<name>A0AAV7WV27_PLEWA</name>
<comment type="caution">
    <text evidence="2">The sequence shown here is derived from an EMBL/GenBank/DDBJ whole genome shotgun (WGS) entry which is preliminary data.</text>
</comment>